<comment type="caution">
    <text evidence="2">The sequence shown here is derived from an EMBL/GenBank/DDBJ whole genome shotgun (WGS) entry which is preliminary data.</text>
</comment>
<dbReference type="AlphaFoldDB" id="A0AAV2RZJ2"/>
<dbReference type="EMBL" id="CAXKWB010036658">
    <property type="protein sequence ID" value="CAL4148803.1"/>
    <property type="molecule type" value="Genomic_DNA"/>
</dbReference>
<feature type="transmembrane region" description="Helical" evidence="1">
    <location>
        <begin position="29"/>
        <end position="47"/>
    </location>
</feature>
<evidence type="ECO:0000313" key="3">
    <source>
        <dbReference type="Proteomes" id="UP001497623"/>
    </source>
</evidence>
<evidence type="ECO:0000313" key="2">
    <source>
        <dbReference type="EMBL" id="CAL4148803.1"/>
    </source>
</evidence>
<keyword evidence="1" id="KW-0472">Membrane</keyword>
<dbReference type="Proteomes" id="UP001497623">
    <property type="component" value="Unassembled WGS sequence"/>
</dbReference>
<sequence>VLNVFLLLTSVVVPIGVGYGMIYKRRWFLAPHLLFHTVFGFIAIYWMYLGVPIQFFLFIMLDFVHIYLIIMWNKDYILKLGTAFKCFMILVIVLAGLGIIFSIIVDGRLAEARHKQRYGD</sequence>
<evidence type="ECO:0000256" key="1">
    <source>
        <dbReference type="SAM" id="Phobius"/>
    </source>
</evidence>
<feature type="transmembrane region" description="Helical" evidence="1">
    <location>
        <begin position="6"/>
        <end position="22"/>
    </location>
</feature>
<reference evidence="2 3" key="1">
    <citation type="submission" date="2024-05" db="EMBL/GenBank/DDBJ databases">
        <authorList>
            <person name="Wallberg A."/>
        </authorList>
    </citation>
    <scope>NUCLEOTIDE SEQUENCE [LARGE SCALE GENOMIC DNA]</scope>
</reference>
<feature type="non-terminal residue" evidence="2">
    <location>
        <position position="1"/>
    </location>
</feature>
<feature type="transmembrane region" description="Helical" evidence="1">
    <location>
        <begin position="53"/>
        <end position="72"/>
    </location>
</feature>
<organism evidence="2 3">
    <name type="scientific">Meganyctiphanes norvegica</name>
    <name type="common">Northern krill</name>
    <name type="synonym">Thysanopoda norvegica</name>
    <dbReference type="NCBI Taxonomy" id="48144"/>
    <lineage>
        <taxon>Eukaryota</taxon>
        <taxon>Metazoa</taxon>
        <taxon>Ecdysozoa</taxon>
        <taxon>Arthropoda</taxon>
        <taxon>Crustacea</taxon>
        <taxon>Multicrustacea</taxon>
        <taxon>Malacostraca</taxon>
        <taxon>Eumalacostraca</taxon>
        <taxon>Eucarida</taxon>
        <taxon>Euphausiacea</taxon>
        <taxon>Euphausiidae</taxon>
        <taxon>Meganyctiphanes</taxon>
    </lineage>
</organism>
<protein>
    <recommendedName>
        <fullName evidence="4">NADH dehydrogenase subunit 5</fullName>
    </recommendedName>
</protein>
<gene>
    <name evidence="2" type="ORF">MNOR_LOCUS30288</name>
</gene>
<accession>A0AAV2RZJ2</accession>
<keyword evidence="1" id="KW-0812">Transmembrane</keyword>
<evidence type="ECO:0008006" key="4">
    <source>
        <dbReference type="Google" id="ProtNLM"/>
    </source>
</evidence>
<name>A0AAV2RZJ2_MEGNR</name>
<feature type="transmembrane region" description="Helical" evidence="1">
    <location>
        <begin position="84"/>
        <end position="105"/>
    </location>
</feature>
<keyword evidence="3" id="KW-1185">Reference proteome</keyword>
<proteinExistence type="predicted"/>
<keyword evidence="1" id="KW-1133">Transmembrane helix</keyword>